<protein>
    <submittedName>
        <fullName evidence="1">Protein kinase domain-containing protein</fullName>
    </submittedName>
</protein>
<accession>A0A3A2Z1H2</accession>
<evidence type="ECO:0000313" key="1">
    <source>
        <dbReference type="EMBL" id="RJE16899.1"/>
    </source>
</evidence>
<keyword evidence="2" id="KW-1185">Reference proteome</keyword>
<organism evidence="1 2">
    <name type="scientific">Aspergillus sclerotialis</name>
    <dbReference type="NCBI Taxonomy" id="2070753"/>
    <lineage>
        <taxon>Eukaryota</taxon>
        <taxon>Fungi</taxon>
        <taxon>Dikarya</taxon>
        <taxon>Ascomycota</taxon>
        <taxon>Pezizomycotina</taxon>
        <taxon>Eurotiomycetes</taxon>
        <taxon>Eurotiomycetidae</taxon>
        <taxon>Eurotiales</taxon>
        <taxon>Aspergillaceae</taxon>
        <taxon>Aspergillus</taxon>
        <taxon>Aspergillus subgen. Polypaecilum</taxon>
    </lineage>
</organism>
<dbReference type="Proteomes" id="UP000266188">
    <property type="component" value="Unassembled WGS sequence"/>
</dbReference>
<dbReference type="OrthoDB" id="626167at2759"/>
<evidence type="ECO:0000313" key="2">
    <source>
        <dbReference type="Proteomes" id="UP000266188"/>
    </source>
</evidence>
<dbReference type="STRING" id="2070753.A0A3A2Z1H2"/>
<dbReference type="EMBL" id="MVGC01002241">
    <property type="protein sequence ID" value="RJE16899.1"/>
    <property type="molecule type" value="Genomic_DNA"/>
</dbReference>
<reference evidence="2" key="1">
    <citation type="submission" date="2017-02" db="EMBL/GenBank/DDBJ databases">
        <authorList>
            <person name="Tafer H."/>
            <person name="Lopandic K."/>
        </authorList>
    </citation>
    <scope>NUCLEOTIDE SEQUENCE [LARGE SCALE GENOMIC DNA]</scope>
    <source>
        <strain evidence="2">CBS 366.77</strain>
    </source>
</reference>
<keyword evidence="1" id="KW-0418">Kinase</keyword>
<comment type="caution">
    <text evidence="1">The sequence shown here is derived from an EMBL/GenBank/DDBJ whole genome shotgun (WGS) entry which is preliminary data.</text>
</comment>
<dbReference type="AlphaFoldDB" id="A0A3A2Z1H2"/>
<keyword evidence="1" id="KW-0808">Transferase</keyword>
<dbReference type="GO" id="GO:0016301">
    <property type="term" value="F:kinase activity"/>
    <property type="evidence" value="ECO:0007669"/>
    <property type="project" value="UniProtKB-KW"/>
</dbReference>
<gene>
    <name evidence="1" type="ORF">PHISCL_10764</name>
</gene>
<proteinExistence type="predicted"/>
<name>A0A3A2Z1H2_9EURO</name>
<sequence length="85" mass="9319">MAITLLVAATGQMLVYPGSVFQRQAMATQGWMVLNYARNADQGSRVPRFGVVERVLERAVLKADMGRVSAREWLGIVETIAQGIP</sequence>